<evidence type="ECO:0000256" key="2">
    <source>
        <dbReference type="ARBA" id="ARBA00022692"/>
    </source>
</evidence>
<accession>A0A6S7IEW2</accession>
<evidence type="ECO:0000313" key="6">
    <source>
        <dbReference type="EMBL" id="CAB4004731.1"/>
    </source>
</evidence>
<feature type="transmembrane region" description="Helical" evidence="5">
    <location>
        <begin position="81"/>
        <end position="99"/>
    </location>
</feature>
<dbReference type="CDD" id="cd10429">
    <property type="entry name" value="GAAP_like"/>
    <property type="match status" value="1"/>
</dbReference>
<dbReference type="Proteomes" id="UP001152795">
    <property type="component" value="Unassembled WGS sequence"/>
</dbReference>
<dbReference type="OrthoDB" id="7933078at2759"/>
<gene>
    <name evidence="6" type="ORF">PACLA_8A076025</name>
</gene>
<feature type="transmembrane region" description="Helical" evidence="5">
    <location>
        <begin position="190"/>
        <end position="208"/>
    </location>
</feature>
<dbReference type="GO" id="GO:0016020">
    <property type="term" value="C:membrane"/>
    <property type="evidence" value="ECO:0007669"/>
    <property type="project" value="UniProtKB-SubCell"/>
</dbReference>
<comment type="caution">
    <text evidence="6">The sequence shown here is derived from an EMBL/GenBank/DDBJ whole genome shotgun (WGS) entry which is preliminary data.</text>
</comment>
<dbReference type="PANTHER" id="PTHR23291:SF50">
    <property type="entry name" value="PROTEIN LIFEGUARD 4"/>
    <property type="match status" value="1"/>
</dbReference>
<evidence type="ECO:0000313" key="7">
    <source>
        <dbReference type="Proteomes" id="UP001152795"/>
    </source>
</evidence>
<organism evidence="6 7">
    <name type="scientific">Paramuricea clavata</name>
    <name type="common">Red gorgonian</name>
    <name type="synonym">Violescent sea-whip</name>
    <dbReference type="NCBI Taxonomy" id="317549"/>
    <lineage>
        <taxon>Eukaryota</taxon>
        <taxon>Metazoa</taxon>
        <taxon>Cnidaria</taxon>
        <taxon>Anthozoa</taxon>
        <taxon>Octocorallia</taxon>
        <taxon>Malacalcyonacea</taxon>
        <taxon>Plexauridae</taxon>
        <taxon>Paramuricea</taxon>
    </lineage>
</organism>
<feature type="transmembrane region" description="Helical" evidence="5">
    <location>
        <begin position="133"/>
        <end position="153"/>
    </location>
</feature>
<protein>
    <submittedName>
        <fullName evidence="6">Lifeguard 4</fullName>
    </submittedName>
</protein>
<dbReference type="AlphaFoldDB" id="A0A6S7IEW2"/>
<evidence type="ECO:0000256" key="1">
    <source>
        <dbReference type="ARBA" id="ARBA00004141"/>
    </source>
</evidence>
<keyword evidence="4 5" id="KW-0472">Membrane</keyword>
<dbReference type="PANTHER" id="PTHR23291">
    <property type="entry name" value="BAX INHIBITOR-RELATED"/>
    <property type="match status" value="1"/>
</dbReference>
<dbReference type="InterPro" id="IPR006214">
    <property type="entry name" value="Bax_inhibitor_1-related"/>
</dbReference>
<evidence type="ECO:0000256" key="4">
    <source>
        <dbReference type="ARBA" id="ARBA00023136"/>
    </source>
</evidence>
<evidence type="ECO:0000256" key="3">
    <source>
        <dbReference type="ARBA" id="ARBA00022989"/>
    </source>
</evidence>
<feature type="transmembrane region" description="Helical" evidence="5">
    <location>
        <begin position="48"/>
        <end position="69"/>
    </location>
</feature>
<name>A0A6S7IEW2_PARCT</name>
<proteinExistence type="inferred from homology"/>
<keyword evidence="3 5" id="KW-1133">Transmembrane helix</keyword>
<comment type="similarity">
    <text evidence="5">Belongs to the BI1 family.</text>
</comment>
<reference evidence="6" key="1">
    <citation type="submission" date="2020-04" db="EMBL/GenBank/DDBJ databases">
        <authorList>
            <person name="Alioto T."/>
            <person name="Alioto T."/>
            <person name="Gomez Garrido J."/>
        </authorList>
    </citation>
    <scope>NUCLEOTIDE SEQUENCE</scope>
    <source>
        <strain evidence="6">A484AB</strain>
    </source>
</reference>
<evidence type="ECO:0000256" key="5">
    <source>
        <dbReference type="RuleBase" id="RU004379"/>
    </source>
</evidence>
<feature type="transmembrane region" description="Helical" evidence="5">
    <location>
        <begin position="106"/>
        <end position="127"/>
    </location>
</feature>
<keyword evidence="2 5" id="KW-0812">Transmembrane</keyword>
<comment type="subcellular location">
    <subcellularLocation>
        <location evidence="1">Membrane</location>
        <topology evidence="1">Multi-pass membrane protein</topology>
    </subcellularLocation>
</comment>
<dbReference type="Pfam" id="PF01027">
    <property type="entry name" value="Bax1-I"/>
    <property type="match status" value="1"/>
</dbReference>
<sequence>MAATKSNENPSVYRQNSSKHGVFEDDFLYGVTVAQSSIDYRLGFLRKVYGILSMQLGLTIIVSALFMFIEPVKTFVQGSPSLLIVSMFLSIGLLIALAIKRRDSPVNMYLLLAFTLAESYTIGTVVTLYDVQIVIEAFVLTITTTVALTLYTFQSKRDFSSWGAALFSTLWILILAGILQLFIQSEIVELAIAIGGAVLFSLFIVYDTHMLMHKLSPEEYILASINLYLDVLNLFLEILKILDALKRN</sequence>
<keyword evidence="7" id="KW-1185">Reference proteome</keyword>
<dbReference type="GO" id="GO:0043066">
    <property type="term" value="P:negative regulation of apoptotic process"/>
    <property type="evidence" value="ECO:0007669"/>
    <property type="project" value="TreeGrafter"/>
</dbReference>
<feature type="transmembrane region" description="Helical" evidence="5">
    <location>
        <begin position="165"/>
        <end position="184"/>
    </location>
</feature>
<dbReference type="EMBL" id="CACRXK020004984">
    <property type="protein sequence ID" value="CAB4004731.1"/>
    <property type="molecule type" value="Genomic_DNA"/>
</dbReference>